<gene>
    <name evidence="2" type="ORF">ODV14_07430</name>
</gene>
<keyword evidence="1" id="KW-1133">Transmembrane helix</keyword>
<dbReference type="Proteomes" id="UP001141961">
    <property type="component" value="Unassembled WGS sequence"/>
</dbReference>
<dbReference type="EMBL" id="JAOTHD010000021">
    <property type="protein sequence ID" value="MDB6247150.1"/>
    <property type="molecule type" value="Genomic_DNA"/>
</dbReference>
<protein>
    <submittedName>
        <fullName evidence="2">Uncharacterized protein</fullName>
    </submittedName>
</protein>
<dbReference type="AlphaFoldDB" id="A0AAW6BB03"/>
<evidence type="ECO:0000313" key="2">
    <source>
        <dbReference type="EMBL" id="MDB6247150.1"/>
    </source>
</evidence>
<evidence type="ECO:0000313" key="3">
    <source>
        <dbReference type="Proteomes" id="UP001141961"/>
    </source>
</evidence>
<keyword evidence="1" id="KW-0472">Membrane</keyword>
<name>A0AAW6BB03_LACAM</name>
<keyword evidence="1" id="KW-0812">Transmembrane</keyword>
<reference evidence="2" key="1">
    <citation type="journal article" date="2022" name="Microorganisms">
        <title>Antibiotic Susceptibility, Resistance Gene Determinants and Corresponding Genomic Regions in Lactobacillus amylovorus Isolates Derived from Wild Boars and Domestic Pigs.</title>
        <authorList>
            <person name="Moravkova M."/>
            <person name="Kostovova I."/>
            <person name="Kavanova K."/>
            <person name="Pechar R."/>
            <person name="Stanek S."/>
            <person name="Brychta A."/>
            <person name="Zeman M."/>
            <person name="Kubasova T."/>
        </authorList>
    </citation>
    <scope>NUCLEOTIDE SEQUENCE</scope>
    <source>
        <strain evidence="2">M597B</strain>
    </source>
</reference>
<dbReference type="RefSeq" id="WP_271326663.1">
    <property type="nucleotide sequence ID" value="NZ_JAOTHC010000001.1"/>
</dbReference>
<organism evidence="2 3">
    <name type="scientific">Lactobacillus amylovorus</name>
    <dbReference type="NCBI Taxonomy" id="1604"/>
    <lineage>
        <taxon>Bacteria</taxon>
        <taxon>Bacillati</taxon>
        <taxon>Bacillota</taxon>
        <taxon>Bacilli</taxon>
        <taxon>Lactobacillales</taxon>
        <taxon>Lactobacillaceae</taxon>
        <taxon>Lactobacillus</taxon>
    </lineage>
</organism>
<feature type="transmembrane region" description="Helical" evidence="1">
    <location>
        <begin position="6"/>
        <end position="30"/>
    </location>
</feature>
<proteinExistence type="predicted"/>
<accession>A0AAW6BB03</accession>
<reference evidence="2" key="2">
    <citation type="submission" date="2022-10" db="EMBL/GenBank/DDBJ databases">
        <authorList>
            <person name="Kostovova I."/>
            <person name="Moravkova M."/>
            <person name="Pechar R."/>
        </authorList>
    </citation>
    <scope>NUCLEOTIDE SEQUENCE</scope>
    <source>
        <strain evidence="2">M597B</strain>
    </source>
</reference>
<evidence type="ECO:0000256" key="1">
    <source>
        <dbReference type="SAM" id="Phobius"/>
    </source>
</evidence>
<comment type="caution">
    <text evidence="2">The sequence shown here is derived from an EMBL/GenBank/DDBJ whole genome shotgun (WGS) entry which is preliminary data.</text>
</comment>
<sequence>MTVSDYIQLMFLLSWIVCLIGLGVLAHIHFKSQKAEKYRLAALNAMRKWVAYYDKQDLDNPAKANGALNDAVVELNHKGYNITDQQVKDLEALRELVLSNLRLKQAQAGLNDDKDNHTEVAQNVPEGDILKPTESVNGGVVKNDQTVIVGESNGN</sequence>